<dbReference type="PRINTS" id="PR01346">
    <property type="entry name" value="HELNAPAPROT"/>
</dbReference>
<comment type="caution">
    <text evidence="4">The sequence shown here is derived from an EMBL/GenBank/DDBJ whole genome shotgun (WGS) entry which is preliminary data.</text>
</comment>
<dbReference type="Proteomes" id="UP001500121">
    <property type="component" value="Unassembled WGS sequence"/>
</dbReference>
<dbReference type="InterPro" id="IPR012347">
    <property type="entry name" value="Ferritin-like"/>
</dbReference>
<dbReference type="PIRSF" id="PIRSF005900">
    <property type="entry name" value="Dps"/>
    <property type="match status" value="1"/>
</dbReference>
<dbReference type="PROSITE" id="PS00818">
    <property type="entry name" value="DPS_1"/>
    <property type="match status" value="1"/>
</dbReference>
<organism evidence="4 5">
    <name type="scientific">Amnibacterium soli</name>
    <dbReference type="NCBI Taxonomy" id="1282736"/>
    <lineage>
        <taxon>Bacteria</taxon>
        <taxon>Bacillati</taxon>
        <taxon>Actinomycetota</taxon>
        <taxon>Actinomycetes</taxon>
        <taxon>Micrococcales</taxon>
        <taxon>Microbacteriaceae</taxon>
        <taxon>Amnibacterium</taxon>
    </lineage>
</organism>
<name>A0ABP8Z3B1_9MICO</name>
<protein>
    <submittedName>
        <fullName evidence="4">DNA starvation/stationary phase protection protein Dps</fullName>
    </submittedName>
</protein>
<evidence type="ECO:0000256" key="2">
    <source>
        <dbReference type="RuleBase" id="RU003875"/>
    </source>
</evidence>
<keyword evidence="5" id="KW-1185">Reference proteome</keyword>
<dbReference type="InterPro" id="IPR002177">
    <property type="entry name" value="DPS_DNA-bd"/>
</dbReference>
<dbReference type="Gene3D" id="1.20.1260.10">
    <property type="match status" value="1"/>
</dbReference>
<dbReference type="EMBL" id="BAABLP010000003">
    <property type="protein sequence ID" value="GAA4745317.1"/>
    <property type="molecule type" value="Genomic_DNA"/>
</dbReference>
<dbReference type="SUPFAM" id="SSF47240">
    <property type="entry name" value="Ferritin-like"/>
    <property type="match status" value="1"/>
</dbReference>
<accession>A0ABP8Z3B1</accession>
<comment type="similarity">
    <text evidence="1 2">Belongs to the Dps family.</text>
</comment>
<feature type="domain" description="Ferritin/DPS" evidence="3">
    <location>
        <begin position="55"/>
        <end position="182"/>
    </location>
</feature>
<evidence type="ECO:0000313" key="5">
    <source>
        <dbReference type="Proteomes" id="UP001500121"/>
    </source>
</evidence>
<dbReference type="Pfam" id="PF00210">
    <property type="entry name" value="Ferritin"/>
    <property type="match status" value="1"/>
</dbReference>
<dbReference type="InterPro" id="IPR009078">
    <property type="entry name" value="Ferritin-like_SF"/>
</dbReference>
<gene>
    <name evidence="4" type="primary">dps</name>
    <name evidence="4" type="ORF">GCM10025783_16260</name>
</gene>
<evidence type="ECO:0000256" key="1">
    <source>
        <dbReference type="ARBA" id="ARBA00009497"/>
    </source>
</evidence>
<dbReference type="PANTHER" id="PTHR42932">
    <property type="entry name" value="GENERAL STRESS PROTEIN 20U"/>
    <property type="match status" value="1"/>
</dbReference>
<sequence>MDSQVERKDTHVTNVETPTNVEAKAEPAIDQTQAPAEEIRGVQHYLAPIVWDLQALAISGKQAHWHVRGENFIAVHELLDDIVDHAREYADLAAERTVALGLPIDARLQTIAANSTLPPQQEGFQNYGPTVQQVVADMDAAVATVRKAVEALEEIDPNSQDVATEIERGLVKDRWFLSAHLATD</sequence>
<evidence type="ECO:0000259" key="3">
    <source>
        <dbReference type="Pfam" id="PF00210"/>
    </source>
</evidence>
<evidence type="ECO:0000313" key="4">
    <source>
        <dbReference type="EMBL" id="GAA4745317.1"/>
    </source>
</evidence>
<dbReference type="CDD" id="cd01043">
    <property type="entry name" value="DPS"/>
    <property type="match status" value="1"/>
</dbReference>
<dbReference type="InterPro" id="IPR023188">
    <property type="entry name" value="DPS_DNA-bd_CS"/>
</dbReference>
<dbReference type="PANTHER" id="PTHR42932:SF2">
    <property type="entry name" value="DNA PROTECTION DURING STARVATION PROTEIN 1"/>
    <property type="match status" value="1"/>
</dbReference>
<proteinExistence type="inferred from homology"/>
<reference evidence="5" key="1">
    <citation type="journal article" date="2019" name="Int. J. Syst. Evol. Microbiol.">
        <title>The Global Catalogue of Microorganisms (GCM) 10K type strain sequencing project: providing services to taxonomists for standard genome sequencing and annotation.</title>
        <authorList>
            <consortium name="The Broad Institute Genomics Platform"/>
            <consortium name="The Broad Institute Genome Sequencing Center for Infectious Disease"/>
            <person name="Wu L."/>
            <person name="Ma J."/>
        </authorList>
    </citation>
    <scope>NUCLEOTIDE SEQUENCE [LARGE SCALE GENOMIC DNA]</scope>
    <source>
        <strain evidence="5">JCM 19015</strain>
    </source>
</reference>
<dbReference type="InterPro" id="IPR008331">
    <property type="entry name" value="Ferritin_DPS_dom"/>
</dbReference>